<protein>
    <submittedName>
        <fullName evidence="3">CPBP family glutamic-type intramembrane protease</fullName>
        <ecNumber evidence="3">3.4.-.-</ecNumber>
    </submittedName>
</protein>
<feature type="transmembrane region" description="Helical" evidence="1">
    <location>
        <begin position="100"/>
        <end position="120"/>
    </location>
</feature>
<keyword evidence="1" id="KW-1133">Transmembrane helix</keyword>
<feature type="domain" description="CAAX prenyl protease 2/Lysostaphin resistance protein A-like" evidence="2">
    <location>
        <begin position="56"/>
        <end position="190"/>
    </location>
</feature>
<feature type="transmembrane region" description="Helical" evidence="1">
    <location>
        <begin position="178"/>
        <end position="199"/>
    </location>
</feature>
<comment type="caution">
    <text evidence="3">The sequence shown here is derived from an EMBL/GenBank/DDBJ whole genome shotgun (WGS) entry which is preliminary data.</text>
</comment>
<name>A0ABU2KG09_9FLAO</name>
<accession>A0ABU2KG09</accession>
<dbReference type="GO" id="GO:0006508">
    <property type="term" value="P:proteolysis"/>
    <property type="evidence" value="ECO:0007669"/>
    <property type="project" value="UniProtKB-KW"/>
</dbReference>
<sequence length="303" mass="35888">MRLKNKKHNWALYMGLVLKLVPFFSLIIFFFIFSDTVEKYINLETNDFSFLGSKEKFIISLFWSALIAPIYEEVIFDGAFLKNKIFKWISYLGLLGFTLYFNRSVYSLLLLILFYVIAYFNKKSGDDRYKTYIILTNAMLFSAVHINFFDFNTLTPISLASRFGGHLLALWLVVNYKLIYAIFLHIFWNTSLILIGLFADNPLSEVKEIESIYYQNNYIHIKYNESPNFQSENVNFTKESNWSLQSTKVETLLKMRFVNSDSILNLYYTNNKRYDFDIQFRRNSDDKGQVLHFLIEDSLLIKK</sequence>
<proteinExistence type="predicted"/>
<evidence type="ECO:0000313" key="4">
    <source>
        <dbReference type="Proteomes" id="UP001182991"/>
    </source>
</evidence>
<evidence type="ECO:0000313" key="3">
    <source>
        <dbReference type="EMBL" id="MDT0293652.1"/>
    </source>
</evidence>
<dbReference type="RefSeq" id="WP_311400622.1">
    <property type="nucleotide sequence ID" value="NZ_JAVRBG010000002.1"/>
</dbReference>
<keyword evidence="3" id="KW-0378">Hydrolase</keyword>
<evidence type="ECO:0000256" key="1">
    <source>
        <dbReference type="SAM" id="Phobius"/>
    </source>
</evidence>
<keyword evidence="3" id="KW-0645">Protease</keyword>
<dbReference type="InterPro" id="IPR003675">
    <property type="entry name" value="Rce1/LyrA-like_dom"/>
</dbReference>
<evidence type="ECO:0000259" key="2">
    <source>
        <dbReference type="Pfam" id="PF02517"/>
    </source>
</evidence>
<organism evidence="3 4">
    <name type="scientific">Mesonia ostreae</name>
    <dbReference type="NCBI Taxonomy" id="861110"/>
    <lineage>
        <taxon>Bacteria</taxon>
        <taxon>Pseudomonadati</taxon>
        <taxon>Bacteroidota</taxon>
        <taxon>Flavobacteriia</taxon>
        <taxon>Flavobacteriales</taxon>
        <taxon>Flavobacteriaceae</taxon>
        <taxon>Mesonia</taxon>
    </lineage>
</organism>
<dbReference type="Proteomes" id="UP001182991">
    <property type="component" value="Unassembled WGS sequence"/>
</dbReference>
<dbReference type="EC" id="3.4.-.-" evidence="3"/>
<gene>
    <name evidence="3" type="ORF">RLT85_03305</name>
</gene>
<dbReference type="EMBL" id="JAVRBG010000002">
    <property type="protein sequence ID" value="MDT0293652.1"/>
    <property type="molecule type" value="Genomic_DNA"/>
</dbReference>
<dbReference type="Pfam" id="PF02517">
    <property type="entry name" value="Rce1-like"/>
    <property type="match status" value="1"/>
</dbReference>
<dbReference type="GO" id="GO:0008233">
    <property type="term" value="F:peptidase activity"/>
    <property type="evidence" value="ECO:0007669"/>
    <property type="project" value="UniProtKB-KW"/>
</dbReference>
<feature type="transmembrane region" description="Helical" evidence="1">
    <location>
        <begin position="132"/>
        <end position="149"/>
    </location>
</feature>
<keyword evidence="1" id="KW-0472">Membrane</keyword>
<reference evidence="4" key="1">
    <citation type="submission" date="2023-07" db="EMBL/GenBank/DDBJ databases">
        <title>Isolating and identifying novel microbial strains from the Mariana Trench.</title>
        <authorList>
            <person name="Fu H."/>
        </authorList>
    </citation>
    <scope>NUCLEOTIDE SEQUENCE [LARGE SCALE GENOMIC DNA]</scope>
    <source>
        <strain evidence="4">T-y2</strain>
    </source>
</reference>
<feature type="transmembrane region" description="Helical" evidence="1">
    <location>
        <begin position="12"/>
        <end position="33"/>
    </location>
</feature>
<keyword evidence="1" id="KW-0812">Transmembrane</keyword>
<keyword evidence="4" id="KW-1185">Reference proteome</keyword>